<dbReference type="Pfam" id="PF01894">
    <property type="entry name" value="YjbQ"/>
    <property type="match status" value="1"/>
</dbReference>
<dbReference type="NCBIfam" id="TIGR00149">
    <property type="entry name" value="TIGR00149_YjbQ"/>
    <property type="match status" value="1"/>
</dbReference>
<gene>
    <name evidence="2" type="ORF">CO083_04655</name>
</gene>
<dbReference type="AlphaFoldDB" id="A0A2M8DBV3"/>
<dbReference type="InterPro" id="IPR035917">
    <property type="entry name" value="YjbQ-like_sf"/>
</dbReference>
<evidence type="ECO:0000256" key="1">
    <source>
        <dbReference type="ARBA" id="ARBA00005534"/>
    </source>
</evidence>
<dbReference type="PANTHER" id="PTHR30615">
    <property type="entry name" value="UNCHARACTERIZED PROTEIN YJBQ-RELATED"/>
    <property type="match status" value="1"/>
</dbReference>
<proteinExistence type="inferred from homology"/>
<sequence length="138" mass="15340">MVFQDEIKISTQGICDVYDITDEINKIVAKSKIKEGIAVISVIGSTAGLSTIEAEPNLIKDFKEFWEKLIPQDKNYHHNKTWGDGNGFSHLRSSLLGTSLSFPVSGGEVILGAWQQIIFVDFDNRSRERTAVVKVIGE</sequence>
<name>A0A2M8DBV3_9BACT</name>
<dbReference type="PIRSF" id="PIRSF004681">
    <property type="entry name" value="UCP004681"/>
    <property type="match status" value="1"/>
</dbReference>
<dbReference type="EMBL" id="PFTH01000175">
    <property type="protein sequence ID" value="PJB87883.1"/>
    <property type="molecule type" value="Genomic_DNA"/>
</dbReference>
<reference evidence="3" key="1">
    <citation type="submission" date="2017-09" db="EMBL/GenBank/DDBJ databases">
        <title>Depth-based differentiation of microbial function through sediment-hosted aquifers and enrichment of novel symbionts in the deep terrestrial subsurface.</title>
        <authorList>
            <person name="Probst A.J."/>
            <person name="Ladd B."/>
            <person name="Jarett J.K."/>
            <person name="Geller-Mcgrath D.E."/>
            <person name="Sieber C.M.K."/>
            <person name="Emerson J.B."/>
            <person name="Anantharaman K."/>
            <person name="Thomas B.C."/>
            <person name="Malmstrom R."/>
            <person name="Stieglmeier M."/>
            <person name="Klingl A."/>
            <person name="Woyke T."/>
            <person name="Ryan C.M."/>
            <person name="Banfield J.F."/>
        </authorList>
    </citation>
    <scope>NUCLEOTIDE SEQUENCE [LARGE SCALE GENOMIC DNA]</scope>
</reference>
<dbReference type="SUPFAM" id="SSF111038">
    <property type="entry name" value="YjbQ-like"/>
    <property type="match status" value="1"/>
</dbReference>
<dbReference type="Proteomes" id="UP000229706">
    <property type="component" value="Unassembled WGS sequence"/>
</dbReference>
<evidence type="ECO:0000313" key="2">
    <source>
        <dbReference type="EMBL" id="PJB87883.1"/>
    </source>
</evidence>
<dbReference type="InterPro" id="IPR001602">
    <property type="entry name" value="UPF0047_YjbQ-like"/>
</dbReference>
<comment type="caution">
    <text evidence="2">The sequence shown here is derived from an EMBL/GenBank/DDBJ whole genome shotgun (WGS) entry which is preliminary data.</text>
</comment>
<accession>A0A2M8DBV3</accession>
<dbReference type="Gene3D" id="2.60.120.460">
    <property type="entry name" value="YjbQ-like"/>
    <property type="match status" value="1"/>
</dbReference>
<evidence type="ECO:0000313" key="3">
    <source>
        <dbReference type="Proteomes" id="UP000229706"/>
    </source>
</evidence>
<comment type="similarity">
    <text evidence="1">Belongs to the UPF0047 family.</text>
</comment>
<dbReference type="PANTHER" id="PTHR30615:SF8">
    <property type="entry name" value="UPF0047 PROTEIN C4A8.02C"/>
    <property type="match status" value="1"/>
</dbReference>
<organism evidence="2 3">
    <name type="scientific">Candidatus Roizmanbacteria bacterium CG_4_9_14_0_8_um_filter_34_12</name>
    <dbReference type="NCBI Taxonomy" id="1974840"/>
    <lineage>
        <taxon>Bacteria</taxon>
        <taxon>Candidatus Roizmaniibacteriota</taxon>
    </lineage>
</organism>
<protein>
    <submittedName>
        <fullName evidence="2">Secondary thiamine-phosphate synthase enzyme</fullName>
    </submittedName>
</protein>